<sequence>MLYLSYYQSPINESENRKCWMRYEGELNTFLNTINK</sequence>
<dbReference type="Proteomes" id="UP000199087">
    <property type="component" value="Unassembled WGS sequence"/>
</dbReference>
<organism evidence="1 2">
    <name type="scientific">Neobacillus massiliamazoniensis</name>
    <dbReference type="NCBI Taxonomy" id="1499688"/>
    <lineage>
        <taxon>Bacteria</taxon>
        <taxon>Bacillati</taxon>
        <taxon>Bacillota</taxon>
        <taxon>Bacilli</taxon>
        <taxon>Bacillales</taxon>
        <taxon>Bacillaceae</taxon>
        <taxon>Neobacillus</taxon>
    </lineage>
</organism>
<dbReference type="AlphaFoldDB" id="A0A0U1P428"/>
<keyword evidence="2" id="KW-1185">Reference proteome</keyword>
<accession>A0A0U1P428</accession>
<name>A0A0U1P428_9BACI</name>
<dbReference type="STRING" id="1499688.BN000_05128"/>
<dbReference type="EMBL" id="CVRB01000006">
    <property type="protein sequence ID" value="CRK85069.1"/>
    <property type="molecule type" value="Genomic_DNA"/>
</dbReference>
<evidence type="ECO:0000313" key="2">
    <source>
        <dbReference type="Proteomes" id="UP000199087"/>
    </source>
</evidence>
<reference evidence="2" key="1">
    <citation type="submission" date="2015-05" db="EMBL/GenBank/DDBJ databases">
        <authorList>
            <person name="Urmite Genomes"/>
        </authorList>
    </citation>
    <scope>NUCLEOTIDE SEQUENCE [LARGE SCALE GENOMIC DNA]</scope>
    <source>
        <strain evidence="2">LF1</strain>
    </source>
</reference>
<gene>
    <name evidence="1" type="ORF">BN000_05128</name>
</gene>
<protein>
    <submittedName>
        <fullName evidence="1">Uncharacterized protein</fullName>
    </submittedName>
</protein>
<proteinExistence type="predicted"/>
<evidence type="ECO:0000313" key="1">
    <source>
        <dbReference type="EMBL" id="CRK85069.1"/>
    </source>
</evidence>